<sequence>MYYIPLIINFIKLTRKEGRAVKGGVKSAFVVDIVVFDLYFAQYFIPRFSAFLLNIFETLAFNFF</sequence>
<proteinExistence type="predicted"/>
<organism evidence="1">
    <name type="scientific">bioreactor metagenome</name>
    <dbReference type="NCBI Taxonomy" id="1076179"/>
    <lineage>
        <taxon>unclassified sequences</taxon>
        <taxon>metagenomes</taxon>
        <taxon>ecological metagenomes</taxon>
    </lineage>
</organism>
<reference evidence="1" key="1">
    <citation type="submission" date="2019-08" db="EMBL/GenBank/DDBJ databases">
        <authorList>
            <person name="Kucharzyk K."/>
            <person name="Murdoch R.W."/>
            <person name="Higgins S."/>
            <person name="Loffler F."/>
        </authorList>
    </citation>
    <scope>NUCLEOTIDE SEQUENCE</scope>
</reference>
<comment type="caution">
    <text evidence="1">The sequence shown here is derived from an EMBL/GenBank/DDBJ whole genome shotgun (WGS) entry which is preliminary data.</text>
</comment>
<name>A0A645CUC2_9ZZZZ</name>
<dbReference type="AlphaFoldDB" id="A0A645CUC2"/>
<dbReference type="EMBL" id="VSSQ01030259">
    <property type="protein sequence ID" value="MPM80720.1"/>
    <property type="molecule type" value="Genomic_DNA"/>
</dbReference>
<evidence type="ECO:0000313" key="1">
    <source>
        <dbReference type="EMBL" id="MPM80720.1"/>
    </source>
</evidence>
<protein>
    <submittedName>
        <fullName evidence="1">Uncharacterized protein</fullName>
    </submittedName>
</protein>
<accession>A0A645CUC2</accession>
<gene>
    <name evidence="1" type="ORF">SDC9_127770</name>
</gene>